<reference evidence="1" key="1">
    <citation type="submission" date="2023-07" db="EMBL/GenBank/DDBJ databases">
        <title>Chromosome-level genome assembly of Artemia franciscana.</title>
        <authorList>
            <person name="Jo E."/>
        </authorList>
    </citation>
    <scope>NUCLEOTIDE SEQUENCE</scope>
    <source>
        <tissue evidence="1">Whole body</tissue>
    </source>
</reference>
<protein>
    <submittedName>
        <fullName evidence="1">Uncharacterized protein</fullName>
    </submittedName>
</protein>
<dbReference type="PANTHER" id="PTHR45913">
    <property type="entry name" value="EPM2A-INTERACTING PROTEIN 1"/>
    <property type="match status" value="1"/>
</dbReference>
<evidence type="ECO:0000313" key="2">
    <source>
        <dbReference type="Proteomes" id="UP001187531"/>
    </source>
</evidence>
<evidence type="ECO:0000313" key="1">
    <source>
        <dbReference type="EMBL" id="KAK2707872.1"/>
    </source>
</evidence>
<accession>A0AA88HN19</accession>
<keyword evidence="2" id="KW-1185">Reference proteome</keyword>
<dbReference type="Proteomes" id="UP001187531">
    <property type="component" value="Unassembled WGS sequence"/>
</dbReference>
<gene>
    <name evidence="1" type="ORF">QYM36_015525</name>
</gene>
<comment type="caution">
    <text evidence="1">The sequence shown here is derived from an EMBL/GenBank/DDBJ whole genome shotgun (WGS) entry which is preliminary data.</text>
</comment>
<sequence>MLSSVDNFVIEKIHHKTFIAKTIVDHLKVLEIQFRTCFISNIDLQQIVWIQKLFWIGSSEIDHLPLKAQEEIAELSCDSNLKLKFKKKPLTEFWIRTRTEFPTIADMALNVLLPFNTAYLSEVTFLALTHIKSQYRSAIKNVEEVLRPAVSNITPRFDLLCNKKQAHPSH</sequence>
<proteinExistence type="predicted"/>
<dbReference type="AlphaFoldDB" id="A0AA88HN19"/>
<dbReference type="PANTHER" id="PTHR45913:SF19">
    <property type="entry name" value="LOW QUALITY PROTEIN: ZINC FINGER BED DOMAIN-CONTAINING PROTEIN 5-LIKE"/>
    <property type="match status" value="1"/>
</dbReference>
<dbReference type="EMBL" id="JAVRJZ010000019">
    <property type="protein sequence ID" value="KAK2707872.1"/>
    <property type="molecule type" value="Genomic_DNA"/>
</dbReference>
<name>A0AA88HN19_ARTSF</name>
<organism evidence="1 2">
    <name type="scientific">Artemia franciscana</name>
    <name type="common">Brine shrimp</name>
    <name type="synonym">Artemia sanfranciscana</name>
    <dbReference type="NCBI Taxonomy" id="6661"/>
    <lineage>
        <taxon>Eukaryota</taxon>
        <taxon>Metazoa</taxon>
        <taxon>Ecdysozoa</taxon>
        <taxon>Arthropoda</taxon>
        <taxon>Crustacea</taxon>
        <taxon>Branchiopoda</taxon>
        <taxon>Anostraca</taxon>
        <taxon>Artemiidae</taxon>
        <taxon>Artemia</taxon>
    </lineage>
</organism>